<proteinExistence type="predicted"/>
<dbReference type="RefSeq" id="WP_407050795.1">
    <property type="nucleotide sequence ID" value="NZ_CP158568.1"/>
</dbReference>
<feature type="active site" description="Nucleophile" evidence="4">
    <location>
        <position position="65"/>
    </location>
</feature>
<dbReference type="InterPro" id="IPR050301">
    <property type="entry name" value="NTE"/>
</dbReference>
<dbReference type="PANTHER" id="PTHR14226:SF57">
    <property type="entry name" value="BLR7027 PROTEIN"/>
    <property type="match status" value="1"/>
</dbReference>
<dbReference type="GO" id="GO:0016042">
    <property type="term" value="P:lipid catabolic process"/>
    <property type="evidence" value="ECO:0007669"/>
    <property type="project" value="UniProtKB-UniRule"/>
</dbReference>
<protein>
    <submittedName>
        <fullName evidence="6">Patatin-like phospholipase family protein</fullName>
    </submittedName>
</protein>
<dbReference type="PROSITE" id="PS51635">
    <property type="entry name" value="PNPLA"/>
    <property type="match status" value="1"/>
</dbReference>
<dbReference type="InterPro" id="IPR021095">
    <property type="entry name" value="DUF3734"/>
</dbReference>
<feature type="short sequence motif" description="DGA/G" evidence="4">
    <location>
        <begin position="224"/>
        <end position="226"/>
    </location>
</feature>
<keyword evidence="2 4" id="KW-0442">Lipid degradation</keyword>
<dbReference type="SUPFAM" id="SSF52151">
    <property type="entry name" value="FabD/lysophospholipase-like"/>
    <property type="match status" value="1"/>
</dbReference>
<dbReference type="AlphaFoldDB" id="A0AAU7XD80"/>
<feature type="active site" description="Proton acceptor" evidence="4">
    <location>
        <position position="224"/>
    </location>
</feature>
<dbReference type="PANTHER" id="PTHR14226">
    <property type="entry name" value="NEUROPATHY TARGET ESTERASE/SWISS CHEESE D.MELANOGASTER"/>
    <property type="match status" value="1"/>
</dbReference>
<evidence type="ECO:0000259" key="5">
    <source>
        <dbReference type="PROSITE" id="PS51635"/>
    </source>
</evidence>
<dbReference type="CDD" id="cd07209">
    <property type="entry name" value="Pat_hypo_Ecoli_Z1214_like"/>
    <property type="match status" value="1"/>
</dbReference>
<dbReference type="GO" id="GO:0016787">
    <property type="term" value="F:hydrolase activity"/>
    <property type="evidence" value="ECO:0007669"/>
    <property type="project" value="UniProtKB-UniRule"/>
</dbReference>
<evidence type="ECO:0000256" key="3">
    <source>
        <dbReference type="ARBA" id="ARBA00023098"/>
    </source>
</evidence>
<dbReference type="Gene3D" id="3.40.1090.10">
    <property type="entry name" value="Cytosolic phospholipase A2 catalytic domain"/>
    <property type="match status" value="2"/>
</dbReference>
<keyword evidence="1 4" id="KW-0378">Hydrolase</keyword>
<dbReference type="KEGG" id="mflg:ABS361_05355"/>
<evidence type="ECO:0000313" key="6">
    <source>
        <dbReference type="EMBL" id="XBY45700.1"/>
    </source>
</evidence>
<dbReference type="EMBL" id="CP158568">
    <property type="protein sequence ID" value="XBY45700.1"/>
    <property type="molecule type" value="Genomic_DNA"/>
</dbReference>
<dbReference type="InterPro" id="IPR016035">
    <property type="entry name" value="Acyl_Trfase/lysoPLipase"/>
</dbReference>
<accession>A0AAU7XD80</accession>
<dbReference type="Pfam" id="PF01734">
    <property type="entry name" value="Patatin"/>
    <property type="match status" value="1"/>
</dbReference>
<evidence type="ECO:0000256" key="1">
    <source>
        <dbReference type="ARBA" id="ARBA00022801"/>
    </source>
</evidence>
<name>A0AAU7XD80_9HYPH</name>
<dbReference type="Pfam" id="PF12536">
    <property type="entry name" value="DUF3734"/>
    <property type="match status" value="1"/>
</dbReference>
<evidence type="ECO:0000256" key="4">
    <source>
        <dbReference type="PROSITE-ProRule" id="PRU01161"/>
    </source>
</evidence>
<keyword evidence="3 4" id="KW-0443">Lipid metabolism</keyword>
<gene>
    <name evidence="6" type="ORF">ABS361_05355</name>
</gene>
<reference evidence="6" key="1">
    <citation type="submission" date="2024-06" db="EMBL/GenBank/DDBJ databases">
        <title>Methylostella associata gen. nov., sp. nov., a novel Ancalomicrobiaceae-affiliated facultatively methylotrophic bacteria that feed on methanotrophs of the genus Methylococcus.</title>
        <authorList>
            <person name="Saltykova V."/>
            <person name="Danilova O.V."/>
            <person name="Oshkin I.Y."/>
            <person name="Belova S.E."/>
            <person name="Pimenov N.V."/>
            <person name="Dedysh S.N."/>
        </authorList>
    </citation>
    <scope>NUCLEOTIDE SEQUENCE</scope>
    <source>
        <strain evidence="6">S20</strain>
    </source>
</reference>
<feature type="short sequence motif" description="GXGXXG" evidence="4">
    <location>
        <begin position="36"/>
        <end position="41"/>
    </location>
</feature>
<sequence length="391" mass="44255">MDQRVDANKHTHAGPDGSVVGWKPARCDRIALIFQGGGALGAYQAGVYEALHEAGIEPDWVTGVSIGAINAAIIAGNSREKRLERLREFWRRITDRTVWHYTPDGDVYRRARNATSSMMTMMLGQPGFFKPQSMNAWMSPAGAATATSFYDAGPLKETLEDLVDFSMINDRACRFAVGAVNVLTGNFIYFDNTEETIAAEHVMASGALPPALPMVKIGTDYYWDGGIVSNTPLQHLLDHDDRKDTLVFQVDLFSARGALPRDMHDVLGRQKDIVYSSRTRHNTDVYRNLQTWKMRLKKALDRLPDDQLTDEERRLKDELSDLPSINIIHLIYQQKAYEGHAKDYEFSGTSMREHWQSGYEDTKRTLAHRRWLEMPADSGLVVHDVHRLRDS</sequence>
<dbReference type="InterPro" id="IPR002641">
    <property type="entry name" value="PNPLA_dom"/>
</dbReference>
<evidence type="ECO:0000256" key="2">
    <source>
        <dbReference type="ARBA" id="ARBA00022963"/>
    </source>
</evidence>
<feature type="domain" description="PNPLA" evidence="5">
    <location>
        <begin position="32"/>
        <end position="237"/>
    </location>
</feature>
<organism evidence="6">
    <name type="scientific">Methyloraptor flagellatus</name>
    <dbReference type="NCBI Taxonomy" id="3162530"/>
    <lineage>
        <taxon>Bacteria</taxon>
        <taxon>Pseudomonadati</taxon>
        <taxon>Pseudomonadota</taxon>
        <taxon>Alphaproteobacteria</taxon>
        <taxon>Hyphomicrobiales</taxon>
        <taxon>Ancalomicrobiaceae</taxon>
        <taxon>Methyloraptor</taxon>
    </lineage>
</organism>
<feature type="short sequence motif" description="GXSXG" evidence="4">
    <location>
        <begin position="63"/>
        <end position="67"/>
    </location>
</feature>